<accession>A0A6C0DPS9</accession>
<protein>
    <submittedName>
        <fullName evidence="1">Uncharacterized protein</fullName>
    </submittedName>
</protein>
<name>A0A6C0DPS9_9ZZZZ</name>
<dbReference type="AlphaFoldDB" id="A0A6C0DPS9"/>
<proteinExistence type="predicted"/>
<reference evidence="1" key="1">
    <citation type="journal article" date="2020" name="Nature">
        <title>Giant virus diversity and host interactions through global metagenomics.</title>
        <authorList>
            <person name="Schulz F."/>
            <person name="Roux S."/>
            <person name="Paez-Espino D."/>
            <person name="Jungbluth S."/>
            <person name="Walsh D.A."/>
            <person name="Denef V.J."/>
            <person name="McMahon K.D."/>
            <person name="Konstantinidis K.T."/>
            <person name="Eloe-Fadrosh E.A."/>
            <person name="Kyrpides N.C."/>
            <person name="Woyke T."/>
        </authorList>
    </citation>
    <scope>NUCLEOTIDE SEQUENCE</scope>
    <source>
        <strain evidence="1">GVMAG-M-3300023174-46</strain>
    </source>
</reference>
<organism evidence="1">
    <name type="scientific">viral metagenome</name>
    <dbReference type="NCBI Taxonomy" id="1070528"/>
    <lineage>
        <taxon>unclassified sequences</taxon>
        <taxon>metagenomes</taxon>
        <taxon>organismal metagenomes</taxon>
    </lineage>
</organism>
<dbReference type="Gene3D" id="3.30.310.10">
    <property type="entry name" value="TATA-Binding Protein"/>
    <property type="match status" value="1"/>
</dbReference>
<dbReference type="EMBL" id="MN739654">
    <property type="protein sequence ID" value="QHT18344.1"/>
    <property type="molecule type" value="Genomic_DNA"/>
</dbReference>
<dbReference type="SUPFAM" id="SSF55945">
    <property type="entry name" value="TATA-box binding protein-like"/>
    <property type="match status" value="1"/>
</dbReference>
<evidence type="ECO:0000313" key="1">
    <source>
        <dbReference type="EMBL" id="QHT18344.1"/>
    </source>
</evidence>
<sequence>MDPSEVKLGPLRISTMVVTAHLGTTLNLQNLLDTFHEAAIPLTWPEEGFLKVEYKPILEPPPDASKDELHALKLRAKLQEKCIVGTCSRDELTKRKKSKNIFFNQSTLVVRRQCGTCPKGLPIFKEVNIKLFKNGGIQMTGIPTDSFAQDTLAWLAKQLQVFSKPVLDTPPAPHRYTIQLINSDYQVNGSIHREKLHEILVSEYNLFSSFESTIYQGCDTKYFYNEAAKDVPDSIEGVCPCGETLCTGTGDGRSLGSCKEITISPFHTGSIIITGARRFEQIEKAYTFINKILVKHSKEILKPFPVKQSKKIEA</sequence>
<dbReference type="InterPro" id="IPR012295">
    <property type="entry name" value="TBP_dom_sf"/>
</dbReference>